<reference evidence="2" key="1">
    <citation type="submission" date="2016-11" db="UniProtKB">
        <authorList>
            <consortium name="WormBaseParasite"/>
        </authorList>
    </citation>
    <scope>IDENTIFICATION</scope>
</reference>
<protein>
    <submittedName>
        <fullName evidence="2">Uncharacterized protein</fullName>
    </submittedName>
</protein>
<keyword evidence="1" id="KW-1185">Reference proteome</keyword>
<evidence type="ECO:0000313" key="1">
    <source>
        <dbReference type="Proteomes" id="UP000095287"/>
    </source>
</evidence>
<dbReference type="Proteomes" id="UP000095287">
    <property type="component" value="Unplaced"/>
</dbReference>
<sequence length="69" mass="7852">MILYNRMFFPEEHHPGGCTQHPVIVDSLISRTPREQLIGYQIVEDTIHLLHYVVTAIVRTSPSPDVAVI</sequence>
<dbReference type="AlphaFoldDB" id="A0A1I7YVP5"/>
<organism evidence="1 2">
    <name type="scientific">Steinernema glaseri</name>
    <dbReference type="NCBI Taxonomy" id="37863"/>
    <lineage>
        <taxon>Eukaryota</taxon>
        <taxon>Metazoa</taxon>
        <taxon>Ecdysozoa</taxon>
        <taxon>Nematoda</taxon>
        <taxon>Chromadorea</taxon>
        <taxon>Rhabditida</taxon>
        <taxon>Tylenchina</taxon>
        <taxon>Panagrolaimomorpha</taxon>
        <taxon>Strongyloidoidea</taxon>
        <taxon>Steinernematidae</taxon>
        <taxon>Steinernema</taxon>
    </lineage>
</organism>
<accession>A0A1I7YVP5</accession>
<name>A0A1I7YVP5_9BILA</name>
<evidence type="ECO:0000313" key="2">
    <source>
        <dbReference type="WBParaSite" id="L893_g20195.t1"/>
    </source>
</evidence>
<proteinExistence type="predicted"/>
<dbReference type="WBParaSite" id="L893_g20195.t1">
    <property type="protein sequence ID" value="L893_g20195.t1"/>
    <property type="gene ID" value="L893_g20195"/>
</dbReference>